<accession>A0A084VI27</accession>
<dbReference type="AlphaFoldDB" id="A0A084VI27"/>
<dbReference type="Proteomes" id="UP000030765">
    <property type="component" value="Unassembled WGS sequence"/>
</dbReference>
<reference evidence="3" key="2">
    <citation type="submission" date="2020-05" db="UniProtKB">
        <authorList>
            <consortium name="EnsemblMetazoa"/>
        </authorList>
    </citation>
    <scope>IDENTIFICATION</scope>
</reference>
<evidence type="ECO:0008006" key="5">
    <source>
        <dbReference type="Google" id="ProtNLM"/>
    </source>
</evidence>
<protein>
    <recommendedName>
        <fullName evidence="5">Secreted protein</fullName>
    </recommendedName>
</protein>
<dbReference type="EnsemblMetazoa" id="ASIC004896-RA">
    <property type="protein sequence ID" value="ASIC004896-PA"/>
    <property type="gene ID" value="ASIC004896"/>
</dbReference>
<dbReference type="VEuPathDB" id="VectorBase:ASIC004896"/>
<organism evidence="2">
    <name type="scientific">Anopheles sinensis</name>
    <name type="common">Mosquito</name>
    <dbReference type="NCBI Taxonomy" id="74873"/>
    <lineage>
        <taxon>Eukaryota</taxon>
        <taxon>Metazoa</taxon>
        <taxon>Ecdysozoa</taxon>
        <taxon>Arthropoda</taxon>
        <taxon>Hexapoda</taxon>
        <taxon>Insecta</taxon>
        <taxon>Pterygota</taxon>
        <taxon>Neoptera</taxon>
        <taxon>Endopterygota</taxon>
        <taxon>Diptera</taxon>
        <taxon>Nematocera</taxon>
        <taxon>Culicoidea</taxon>
        <taxon>Culicidae</taxon>
        <taxon>Anophelinae</taxon>
        <taxon>Anopheles</taxon>
    </lineage>
</organism>
<reference evidence="2 4" key="1">
    <citation type="journal article" date="2014" name="BMC Genomics">
        <title>Genome sequence of Anopheles sinensis provides insight into genetics basis of mosquito competence for malaria parasites.</title>
        <authorList>
            <person name="Zhou D."/>
            <person name="Zhang D."/>
            <person name="Ding G."/>
            <person name="Shi L."/>
            <person name="Hou Q."/>
            <person name="Ye Y."/>
            <person name="Xu Y."/>
            <person name="Zhou H."/>
            <person name="Xiong C."/>
            <person name="Li S."/>
            <person name="Yu J."/>
            <person name="Hong S."/>
            <person name="Yu X."/>
            <person name="Zou P."/>
            <person name="Chen C."/>
            <person name="Chang X."/>
            <person name="Wang W."/>
            <person name="Lv Y."/>
            <person name="Sun Y."/>
            <person name="Ma L."/>
            <person name="Shen B."/>
            <person name="Zhu C."/>
        </authorList>
    </citation>
    <scope>NUCLEOTIDE SEQUENCE [LARGE SCALE GENOMIC DNA]</scope>
</reference>
<feature type="signal peptide" evidence="1">
    <location>
        <begin position="1"/>
        <end position="22"/>
    </location>
</feature>
<gene>
    <name evidence="2" type="ORF">ZHAS_00004896</name>
</gene>
<keyword evidence="1" id="KW-0732">Signal</keyword>
<proteinExistence type="predicted"/>
<evidence type="ECO:0000313" key="2">
    <source>
        <dbReference type="EMBL" id="KFB37621.1"/>
    </source>
</evidence>
<name>A0A084VI27_ANOSI</name>
<evidence type="ECO:0000313" key="4">
    <source>
        <dbReference type="Proteomes" id="UP000030765"/>
    </source>
</evidence>
<evidence type="ECO:0000256" key="1">
    <source>
        <dbReference type="SAM" id="SignalP"/>
    </source>
</evidence>
<evidence type="ECO:0000313" key="3">
    <source>
        <dbReference type="EnsemblMetazoa" id="ASIC004896-PA"/>
    </source>
</evidence>
<dbReference type="EMBL" id="ATLV01013265">
    <property type="status" value="NOT_ANNOTATED_CDS"/>
    <property type="molecule type" value="Genomic_DNA"/>
</dbReference>
<dbReference type="EMBL" id="KE524849">
    <property type="protein sequence ID" value="KFB37621.1"/>
    <property type="molecule type" value="Genomic_DNA"/>
</dbReference>
<sequence length="68" mass="7366">MPDRVLRLIVVVLVEGWSTVVAQGKVSSGAFVAFVLGVVETERMLRFVISSPWFGFVHRVGGDCGVVC</sequence>
<feature type="chain" id="PRO_5001783692" description="Secreted protein" evidence="1">
    <location>
        <begin position="23"/>
        <end position="68"/>
    </location>
</feature>
<keyword evidence="4" id="KW-1185">Reference proteome</keyword>